<keyword evidence="3" id="KW-1185">Reference proteome</keyword>
<dbReference type="EMBL" id="QQZY01000004">
    <property type="protein sequence ID" value="RDI74411.1"/>
    <property type="molecule type" value="Genomic_DNA"/>
</dbReference>
<feature type="compositionally biased region" description="Low complexity" evidence="1">
    <location>
        <begin position="197"/>
        <end position="219"/>
    </location>
</feature>
<evidence type="ECO:0000256" key="1">
    <source>
        <dbReference type="SAM" id="MobiDB-lite"/>
    </source>
</evidence>
<protein>
    <submittedName>
        <fullName evidence="2">Uncharacterized protein</fullName>
    </submittedName>
</protein>
<gene>
    <name evidence="2" type="ORF">Gocc_1987</name>
</gene>
<dbReference type="Proteomes" id="UP000254134">
    <property type="component" value="Unassembled WGS sequence"/>
</dbReference>
<organism evidence="2 3">
    <name type="scientific">Gaiella occulta</name>
    <dbReference type="NCBI Taxonomy" id="1002870"/>
    <lineage>
        <taxon>Bacteria</taxon>
        <taxon>Bacillati</taxon>
        <taxon>Actinomycetota</taxon>
        <taxon>Thermoleophilia</taxon>
        <taxon>Gaiellales</taxon>
        <taxon>Gaiellaceae</taxon>
        <taxon>Gaiella</taxon>
    </lineage>
</organism>
<sequence length="278" mass="30896">MAERQGRADGAWARLRQGHRPRDARQRRLLRLRLRATQQGPLRPRAARDARCGGVVRARAGDPRLAHARRQARQALGGLPAAQAPPLRAVRLSDARDARLARRHPPLHLLDPPLLARLRPANRQSRTARRSARRLDARLPDGHAAASAHTRRTPHRGAGQRRRQRRAPARAAWPARPAPRPLRTRRPHQEPIRAQTAGAPGRARADIAAARPTPRASRGAALRLRTLLADRALAGRTAETARKPLRPSLAGRRDRRRRQAARAVRPLFQGGRTAQPPS</sequence>
<accession>A0A7M2YW94</accession>
<feature type="compositionally biased region" description="Basic residues" evidence="1">
    <location>
        <begin position="149"/>
        <end position="168"/>
    </location>
</feature>
<feature type="region of interest" description="Disordered" evidence="1">
    <location>
        <begin position="238"/>
        <end position="278"/>
    </location>
</feature>
<reference evidence="2 3" key="1">
    <citation type="submission" date="2018-07" db="EMBL/GenBank/DDBJ databases">
        <title>High-quality-draft genome sequence of Gaiella occulta.</title>
        <authorList>
            <person name="Severino R."/>
            <person name="Froufe H.J.C."/>
            <person name="Rainey F.A."/>
            <person name="Barroso C."/>
            <person name="Albuquerque L."/>
            <person name="Lobo-Da-Cunha A."/>
            <person name="Da Costa M.S."/>
            <person name="Egas C."/>
        </authorList>
    </citation>
    <scope>NUCLEOTIDE SEQUENCE [LARGE SCALE GENOMIC DNA]</scope>
    <source>
        <strain evidence="2 3">F2-233</strain>
    </source>
</reference>
<name>A0A7M2YW94_9ACTN</name>
<reference evidence="3" key="2">
    <citation type="journal article" date="2019" name="MicrobiologyOpen">
        <title>High-quality draft genome sequence of Gaiella occulta isolated from a 150 meter deep mineral water borehole and comparison with the genome sequences of other deep-branching lineages of the phylum Actinobacteria.</title>
        <authorList>
            <person name="Severino R."/>
            <person name="Froufe H.J.C."/>
            <person name="Barroso C."/>
            <person name="Albuquerque L."/>
            <person name="Lobo-da-Cunha A."/>
            <person name="da Costa M.S."/>
            <person name="Egas C."/>
        </authorList>
    </citation>
    <scope>NUCLEOTIDE SEQUENCE [LARGE SCALE GENOMIC DNA]</scope>
    <source>
        <strain evidence="3">F2-233</strain>
    </source>
</reference>
<evidence type="ECO:0000313" key="2">
    <source>
        <dbReference type="EMBL" id="RDI74411.1"/>
    </source>
</evidence>
<feature type="region of interest" description="Disordered" evidence="1">
    <location>
        <begin position="1"/>
        <end position="24"/>
    </location>
</feature>
<proteinExistence type="predicted"/>
<evidence type="ECO:0000313" key="3">
    <source>
        <dbReference type="Proteomes" id="UP000254134"/>
    </source>
</evidence>
<comment type="caution">
    <text evidence="2">The sequence shown here is derived from an EMBL/GenBank/DDBJ whole genome shotgun (WGS) entry which is preliminary data.</text>
</comment>
<feature type="region of interest" description="Disordered" evidence="1">
    <location>
        <begin position="118"/>
        <end position="219"/>
    </location>
</feature>
<dbReference type="AlphaFoldDB" id="A0A7M2YW94"/>